<evidence type="ECO:0000256" key="2">
    <source>
        <dbReference type="ARBA" id="ARBA00023287"/>
    </source>
</evidence>
<keyword evidence="2" id="KW-0178">Competence</keyword>
<evidence type="ECO:0000256" key="1">
    <source>
        <dbReference type="ARBA" id="ARBA00004241"/>
    </source>
</evidence>
<protein>
    <submittedName>
        <fullName evidence="4">Prepilin-type N-terminal cleavage/methylation domain-containing protein</fullName>
    </submittedName>
</protein>
<evidence type="ECO:0000313" key="4">
    <source>
        <dbReference type="EMBL" id="MBC5637464.1"/>
    </source>
</evidence>
<accession>A0A923L6R2</accession>
<dbReference type="GO" id="GO:0030420">
    <property type="term" value="P:establishment of competence for transformation"/>
    <property type="evidence" value="ECO:0007669"/>
    <property type="project" value="UniProtKB-KW"/>
</dbReference>
<gene>
    <name evidence="4" type="ORF">H8S33_11665</name>
</gene>
<dbReference type="InterPro" id="IPR012902">
    <property type="entry name" value="N_methyl_site"/>
</dbReference>
<organism evidence="4 5">
    <name type="scientific">Ornithinibacillus hominis</name>
    <dbReference type="NCBI Taxonomy" id="2763055"/>
    <lineage>
        <taxon>Bacteria</taxon>
        <taxon>Bacillati</taxon>
        <taxon>Bacillota</taxon>
        <taxon>Bacilli</taxon>
        <taxon>Bacillales</taxon>
        <taxon>Bacillaceae</taxon>
        <taxon>Ornithinibacillus</taxon>
    </lineage>
</organism>
<keyword evidence="3" id="KW-1133">Transmembrane helix</keyword>
<comment type="subcellular location">
    <subcellularLocation>
        <location evidence="1">Cell surface</location>
    </subcellularLocation>
</comment>
<name>A0A923L6R2_9BACI</name>
<keyword evidence="3" id="KW-0812">Transmembrane</keyword>
<dbReference type="RefSeq" id="WP_186870176.1">
    <property type="nucleotide sequence ID" value="NZ_JACOOL010000008.1"/>
</dbReference>
<reference evidence="4" key="1">
    <citation type="submission" date="2020-08" db="EMBL/GenBank/DDBJ databases">
        <title>Genome public.</title>
        <authorList>
            <person name="Liu C."/>
            <person name="Sun Q."/>
        </authorList>
    </citation>
    <scope>NUCLEOTIDE SEQUENCE</scope>
    <source>
        <strain evidence="4">BX22</strain>
    </source>
</reference>
<dbReference type="AlphaFoldDB" id="A0A923L6R2"/>
<dbReference type="GO" id="GO:0009986">
    <property type="term" value="C:cell surface"/>
    <property type="evidence" value="ECO:0007669"/>
    <property type="project" value="UniProtKB-SubCell"/>
</dbReference>
<dbReference type="EMBL" id="JACOOL010000008">
    <property type="protein sequence ID" value="MBC5637464.1"/>
    <property type="molecule type" value="Genomic_DNA"/>
</dbReference>
<dbReference type="Pfam" id="PF07963">
    <property type="entry name" value="N_methyl"/>
    <property type="match status" value="1"/>
</dbReference>
<keyword evidence="3" id="KW-0472">Membrane</keyword>
<comment type="caution">
    <text evidence="4">The sequence shown here is derived from an EMBL/GenBank/DDBJ whole genome shotgun (WGS) entry which is preliminary data.</text>
</comment>
<feature type="transmembrane region" description="Helical" evidence="3">
    <location>
        <begin position="12"/>
        <end position="35"/>
    </location>
</feature>
<proteinExistence type="predicted"/>
<evidence type="ECO:0000313" key="5">
    <source>
        <dbReference type="Proteomes" id="UP000637359"/>
    </source>
</evidence>
<keyword evidence="5" id="KW-1185">Reference proteome</keyword>
<evidence type="ECO:0000256" key="3">
    <source>
        <dbReference type="SAM" id="Phobius"/>
    </source>
</evidence>
<sequence>MKNNLVNDKGMTLAELLVVLAISSFIMIILTSILLTVQNQYTDQSSEAGNLFSMTYASKVITKEVRMAKNIEVSPDHTSFIINDDTAYVFHREDGLLVKNDVSFVSNIRDFYVDVIKDEFENEKFILRINTESGKGVDTEIIVRGSD</sequence>
<dbReference type="NCBIfam" id="TIGR02532">
    <property type="entry name" value="IV_pilin_GFxxxE"/>
    <property type="match status" value="1"/>
</dbReference>
<dbReference type="Proteomes" id="UP000637359">
    <property type="component" value="Unassembled WGS sequence"/>
</dbReference>